<gene>
    <name evidence="3" type="ORF">COU07_00765</name>
</gene>
<keyword evidence="2" id="KW-0812">Transmembrane</keyword>
<comment type="caution">
    <text evidence="3">The sequence shown here is derived from an EMBL/GenBank/DDBJ whole genome shotgun (WGS) entry which is preliminary data.</text>
</comment>
<proteinExistence type="inferred from homology"/>
<sequence>MSTRFWTLFGIIIVAVVAIIALSGNTTPKNNESMEEILNNTVLVNLATQNNSGETGTAAIVEENGKIKVLVNISGSPENDQPMHIHEGTCESLGPIKWELNPIKNDASETMLPISKEEIKTNLPLAINVHKSQSELKEYVACGNISSDMFMMEN</sequence>
<dbReference type="Gene3D" id="2.60.40.200">
    <property type="entry name" value="Superoxide dismutase, copper/zinc binding domain"/>
    <property type="match status" value="1"/>
</dbReference>
<evidence type="ECO:0000313" key="4">
    <source>
        <dbReference type="Proteomes" id="UP000231157"/>
    </source>
</evidence>
<keyword evidence="2" id="KW-0472">Membrane</keyword>
<accession>A0A2H0USQ2</accession>
<dbReference type="InterPro" id="IPR036423">
    <property type="entry name" value="SOD-like_Cu/Zn_dom_sf"/>
</dbReference>
<keyword evidence="2" id="KW-1133">Transmembrane helix</keyword>
<evidence type="ECO:0000256" key="1">
    <source>
        <dbReference type="ARBA" id="ARBA00010457"/>
    </source>
</evidence>
<dbReference type="AlphaFoldDB" id="A0A2H0USQ2"/>
<dbReference type="GO" id="GO:0006801">
    <property type="term" value="P:superoxide metabolic process"/>
    <property type="evidence" value="ECO:0007669"/>
    <property type="project" value="InterPro"/>
</dbReference>
<dbReference type="EMBL" id="PFAZ01000001">
    <property type="protein sequence ID" value="PIR89417.1"/>
    <property type="molecule type" value="Genomic_DNA"/>
</dbReference>
<evidence type="ECO:0000313" key="3">
    <source>
        <dbReference type="EMBL" id="PIR89417.1"/>
    </source>
</evidence>
<organism evidence="3 4">
    <name type="scientific">Candidatus Harrisonbacteria bacterium CG10_big_fil_rev_8_21_14_0_10_40_38</name>
    <dbReference type="NCBI Taxonomy" id="1974583"/>
    <lineage>
        <taxon>Bacteria</taxon>
        <taxon>Candidatus Harrisoniibacteriota</taxon>
    </lineage>
</organism>
<feature type="transmembrane region" description="Helical" evidence="2">
    <location>
        <begin position="6"/>
        <end position="24"/>
    </location>
</feature>
<dbReference type="GO" id="GO:0046872">
    <property type="term" value="F:metal ion binding"/>
    <property type="evidence" value="ECO:0007669"/>
    <property type="project" value="InterPro"/>
</dbReference>
<protein>
    <recommendedName>
        <fullName evidence="5">CHRD domain-containing protein</fullName>
    </recommendedName>
</protein>
<dbReference type="Proteomes" id="UP000231157">
    <property type="component" value="Unassembled WGS sequence"/>
</dbReference>
<evidence type="ECO:0000256" key="2">
    <source>
        <dbReference type="SAM" id="Phobius"/>
    </source>
</evidence>
<comment type="similarity">
    <text evidence="1">Belongs to the Cu-Zn superoxide dismutase family.</text>
</comment>
<reference evidence="4" key="1">
    <citation type="submission" date="2017-09" db="EMBL/GenBank/DDBJ databases">
        <title>Depth-based differentiation of microbial function through sediment-hosted aquifers and enrichment of novel symbionts in the deep terrestrial subsurface.</title>
        <authorList>
            <person name="Probst A.J."/>
            <person name="Ladd B."/>
            <person name="Jarett J.K."/>
            <person name="Geller-Mcgrath D.E."/>
            <person name="Sieber C.M.K."/>
            <person name="Emerson J.B."/>
            <person name="Anantharaman K."/>
            <person name="Thomas B.C."/>
            <person name="Malmstrom R."/>
            <person name="Stieglmeier M."/>
            <person name="Klingl A."/>
            <person name="Woyke T."/>
            <person name="Ryan C.M."/>
            <person name="Banfield J.F."/>
        </authorList>
    </citation>
    <scope>NUCLEOTIDE SEQUENCE [LARGE SCALE GENOMIC DNA]</scope>
</reference>
<name>A0A2H0USQ2_9BACT</name>
<dbReference type="SUPFAM" id="SSF49329">
    <property type="entry name" value="Cu,Zn superoxide dismutase-like"/>
    <property type="match status" value="1"/>
</dbReference>
<evidence type="ECO:0008006" key="5">
    <source>
        <dbReference type="Google" id="ProtNLM"/>
    </source>
</evidence>